<gene>
    <name evidence="1" type="ORF">Adt_43356</name>
</gene>
<keyword evidence="2" id="KW-1185">Reference proteome</keyword>
<proteinExistence type="predicted"/>
<comment type="caution">
    <text evidence="1">The sequence shown here is derived from an EMBL/GenBank/DDBJ whole genome shotgun (WGS) entry which is preliminary data.</text>
</comment>
<evidence type="ECO:0000313" key="2">
    <source>
        <dbReference type="Proteomes" id="UP001604336"/>
    </source>
</evidence>
<name>A0ABD1P7U7_9LAMI</name>
<dbReference type="EMBL" id="JBFOLK010000014">
    <property type="protein sequence ID" value="KAL2459936.1"/>
    <property type="molecule type" value="Genomic_DNA"/>
</dbReference>
<dbReference type="Proteomes" id="UP001604336">
    <property type="component" value="Unassembled WGS sequence"/>
</dbReference>
<evidence type="ECO:0000313" key="1">
    <source>
        <dbReference type="EMBL" id="KAL2459936.1"/>
    </source>
</evidence>
<sequence length="120" mass="13366">MSEEKERKYSSRKNYYPMPIQRLPPLPLVKNGSIERKESLTTIRFASNASSFILSLTSDTENMQPSMSSGFQINLSQVSSVGYPPLLTSSFKRNCSSMDDLNAKCGGGSSADRCHYPKKM</sequence>
<reference evidence="2" key="1">
    <citation type="submission" date="2024-07" db="EMBL/GenBank/DDBJ databases">
        <title>Two chromosome-level genome assemblies of Korean endemic species Abeliophyllum distichum and Forsythia ovata (Oleaceae).</title>
        <authorList>
            <person name="Jang H."/>
        </authorList>
    </citation>
    <scope>NUCLEOTIDE SEQUENCE [LARGE SCALE GENOMIC DNA]</scope>
</reference>
<dbReference type="AlphaFoldDB" id="A0ABD1P7U7"/>
<organism evidence="1 2">
    <name type="scientific">Abeliophyllum distichum</name>
    <dbReference type="NCBI Taxonomy" id="126358"/>
    <lineage>
        <taxon>Eukaryota</taxon>
        <taxon>Viridiplantae</taxon>
        <taxon>Streptophyta</taxon>
        <taxon>Embryophyta</taxon>
        <taxon>Tracheophyta</taxon>
        <taxon>Spermatophyta</taxon>
        <taxon>Magnoliopsida</taxon>
        <taxon>eudicotyledons</taxon>
        <taxon>Gunneridae</taxon>
        <taxon>Pentapetalae</taxon>
        <taxon>asterids</taxon>
        <taxon>lamiids</taxon>
        <taxon>Lamiales</taxon>
        <taxon>Oleaceae</taxon>
        <taxon>Forsythieae</taxon>
        <taxon>Abeliophyllum</taxon>
    </lineage>
</organism>
<protein>
    <submittedName>
        <fullName evidence="1">WRKY domain-containing protein</fullName>
    </submittedName>
</protein>
<accession>A0ABD1P7U7</accession>